<gene>
    <name evidence="2" type="ORF">H6D15_13630</name>
</gene>
<dbReference type="RefSeq" id="WP_204969998.1">
    <property type="nucleotide sequence ID" value="NZ_JAAZTS010000031.1"/>
</dbReference>
<name>A0AA40ZV49_9BACT</name>
<protein>
    <submittedName>
        <fullName evidence="2">SusF/SusE family outer membrane protein</fullName>
    </submittedName>
</protein>
<keyword evidence="3" id="KW-1185">Reference proteome</keyword>
<evidence type="ECO:0000313" key="2">
    <source>
        <dbReference type="EMBL" id="MBM6858626.1"/>
    </source>
</evidence>
<dbReference type="Gene3D" id="2.60.40.3620">
    <property type="match status" value="2"/>
</dbReference>
<dbReference type="PROSITE" id="PS51257">
    <property type="entry name" value="PROKAR_LIPOPROTEIN"/>
    <property type="match status" value="1"/>
</dbReference>
<accession>A0AA40ZV49</accession>
<comment type="caution">
    <text evidence="2">The sequence shown here is derived from an EMBL/GenBank/DDBJ whole genome shotgun (WGS) entry which is preliminary data.</text>
</comment>
<feature type="signal peptide" evidence="1">
    <location>
        <begin position="1"/>
        <end position="19"/>
    </location>
</feature>
<evidence type="ECO:0000313" key="3">
    <source>
        <dbReference type="Proteomes" id="UP000698924"/>
    </source>
</evidence>
<evidence type="ECO:0000256" key="1">
    <source>
        <dbReference type="SAM" id="SignalP"/>
    </source>
</evidence>
<proteinExistence type="predicted"/>
<feature type="chain" id="PRO_5041200775" evidence="1">
    <location>
        <begin position="20"/>
        <end position="410"/>
    </location>
</feature>
<dbReference type="Proteomes" id="UP000698924">
    <property type="component" value="Unassembled WGS sequence"/>
</dbReference>
<organism evidence="2 3">
    <name type="scientific">Caecibacteroides pullorum</name>
    <dbReference type="NCBI Taxonomy" id="2725562"/>
    <lineage>
        <taxon>Bacteria</taxon>
        <taxon>Pseudomonadati</taxon>
        <taxon>Bacteroidota</taxon>
        <taxon>Bacteroidia</taxon>
        <taxon>Bacteroidales</taxon>
        <taxon>Bacteroidaceae</taxon>
        <taxon>Caecibacteroides</taxon>
    </lineage>
</organism>
<keyword evidence="1" id="KW-0732">Signal</keyword>
<dbReference type="AlphaFoldDB" id="A0AA40ZV49"/>
<sequence>MKNKLLLGVLLISAVGAFTGCSDDNDSNPTLIQPKEFKLNTPAYVNETVDLSTTEALQLSWSQPQYTADNAPINAVYEVQLSLTNSFTVPYAEALADESGATVADYIAIDKTSTTCVTDVAAVDFNKALVQLAQWSEDAVPAQQAVSVRVNAFVQEGTNRLNAVASNVVTINVNPYYVELRDADPIMFYLIGDIFGDGGWSTSNDMIGVSTFPLFIQSGYSYDKATGAGEIVYLNYFTTGGWKMNPSDLGNWDYGFMSGGSANTAVFRNGGGDAGNISCNPAGYYLVTVNTADNTCVIAPQDITPTVYDQICITGSFNEWVDDNMTSVNKEGENHVWCYELTVAEDAVEQIKFKIPASWDTNWGYGAEDGEVNTCGKATNGGKNIGVPAGTWIIMFNDITGEFSIIAKQI</sequence>
<dbReference type="EMBL" id="JACJMO010000032">
    <property type="protein sequence ID" value="MBM6858626.1"/>
    <property type="molecule type" value="Genomic_DNA"/>
</dbReference>
<reference evidence="2 3" key="1">
    <citation type="journal article" date="2021" name="Sci. Rep.">
        <title>The distribution of antibiotic resistance genes in chicken gut microbiota commensals.</title>
        <authorList>
            <person name="Juricova H."/>
            <person name="Matiasovicova J."/>
            <person name="Kubasova T."/>
            <person name="Cejkova D."/>
            <person name="Rychlik I."/>
        </authorList>
    </citation>
    <scope>NUCLEOTIDE SEQUENCE [LARGE SCALE GENOMIC DNA]</scope>
    <source>
        <strain evidence="2 3">An421</strain>
    </source>
</reference>